<dbReference type="Proteomes" id="UP000266385">
    <property type="component" value="Unassembled WGS sequence"/>
</dbReference>
<evidence type="ECO:0000256" key="1">
    <source>
        <dbReference type="SAM" id="Phobius"/>
    </source>
</evidence>
<protein>
    <submittedName>
        <fullName evidence="2">Uncharacterized protein</fullName>
    </submittedName>
</protein>
<name>A0A399R6Z8_9PROT</name>
<comment type="caution">
    <text evidence="2">The sequence shown here is derived from an EMBL/GenBank/DDBJ whole genome shotgun (WGS) entry which is preliminary data.</text>
</comment>
<gene>
    <name evidence="2" type="ORF">D1223_15750</name>
</gene>
<keyword evidence="1" id="KW-1133">Transmembrane helix</keyword>
<accession>A0A399R6Z8</accession>
<keyword evidence="3" id="KW-1185">Reference proteome</keyword>
<proteinExistence type="predicted"/>
<dbReference type="RefSeq" id="WP_119404558.1">
    <property type="nucleotide sequence ID" value="NZ_QWFX01000016.1"/>
</dbReference>
<keyword evidence="1" id="KW-0812">Transmembrane</keyword>
<feature type="transmembrane region" description="Helical" evidence="1">
    <location>
        <begin position="6"/>
        <end position="22"/>
    </location>
</feature>
<sequence length="155" mass="17783">MTLTIYALMFAALGIWGAYLLMKWRELPHFSNAVYNSMREKGLLSEKVEREDFQEAFIKCEAPLAASYRWFAALVSLSGLPMLVSGFNFLWDSIWRFSGAQPGPLESGYMFHIFMTFLVVMGVVVGFLYLVTSHYYRNAPPSLKSEIRRLEGDQE</sequence>
<dbReference type="OrthoDB" id="7630144at2"/>
<evidence type="ECO:0000313" key="3">
    <source>
        <dbReference type="Proteomes" id="UP000266385"/>
    </source>
</evidence>
<dbReference type="EMBL" id="QWFX01000016">
    <property type="protein sequence ID" value="RIJ26434.1"/>
    <property type="molecule type" value="Genomic_DNA"/>
</dbReference>
<reference evidence="2 3" key="1">
    <citation type="submission" date="2018-08" db="EMBL/GenBank/DDBJ databases">
        <title>Henriciella mobilis sp. nov., isolated from seawater.</title>
        <authorList>
            <person name="Cheng H."/>
            <person name="Wu Y.-H."/>
            <person name="Xu X.-W."/>
            <person name="Guo L.-L."/>
        </authorList>
    </citation>
    <scope>NUCLEOTIDE SEQUENCE [LARGE SCALE GENOMIC DNA]</scope>
    <source>
        <strain evidence="2 3">JN25</strain>
    </source>
</reference>
<dbReference type="AlphaFoldDB" id="A0A399R6Z8"/>
<keyword evidence="1" id="KW-0472">Membrane</keyword>
<organism evidence="2 3">
    <name type="scientific">Henriciella mobilis</name>
    <dbReference type="NCBI Taxonomy" id="2305467"/>
    <lineage>
        <taxon>Bacteria</taxon>
        <taxon>Pseudomonadati</taxon>
        <taxon>Pseudomonadota</taxon>
        <taxon>Alphaproteobacteria</taxon>
        <taxon>Hyphomonadales</taxon>
        <taxon>Hyphomonadaceae</taxon>
        <taxon>Henriciella</taxon>
    </lineage>
</organism>
<evidence type="ECO:0000313" key="2">
    <source>
        <dbReference type="EMBL" id="RIJ26434.1"/>
    </source>
</evidence>
<feature type="transmembrane region" description="Helical" evidence="1">
    <location>
        <begin position="111"/>
        <end position="131"/>
    </location>
</feature>
<feature type="transmembrane region" description="Helical" evidence="1">
    <location>
        <begin position="70"/>
        <end position="91"/>
    </location>
</feature>